<evidence type="ECO:0000256" key="1">
    <source>
        <dbReference type="SAM" id="MobiDB-lite"/>
    </source>
</evidence>
<feature type="region of interest" description="Disordered" evidence="1">
    <location>
        <begin position="84"/>
        <end position="113"/>
    </location>
</feature>
<comment type="caution">
    <text evidence="2">The sequence shown here is derived from an EMBL/GenBank/DDBJ whole genome shotgun (WGS) entry which is preliminary data.</text>
</comment>
<proteinExistence type="predicted"/>
<dbReference type="AlphaFoldDB" id="A0A1F5F239"/>
<name>A0A1F5F239_9BACT</name>
<dbReference type="EMBL" id="MFAF01000115">
    <property type="protein sequence ID" value="OGD73725.1"/>
    <property type="molecule type" value="Genomic_DNA"/>
</dbReference>
<dbReference type="Proteomes" id="UP000177187">
    <property type="component" value="Unassembled WGS sequence"/>
</dbReference>
<reference evidence="2 3" key="1">
    <citation type="journal article" date="2016" name="Nat. Commun.">
        <title>Thousands of microbial genomes shed light on interconnected biogeochemical processes in an aquifer system.</title>
        <authorList>
            <person name="Anantharaman K."/>
            <person name="Brown C.T."/>
            <person name="Hug L.A."/>
            <person name="Sharon I."/>
            <person name="Castelle C.J."/>
            <person name="Probst A.J."/>
            <person name="Thomas B.C."/>
            <person name="Singh A."/>
            <person name="Wilkins M.J."/>
            <person name="Karaoz U."/>
            <person name="Brodie E.L."/>
            <person name="Williams K.H."/>
            <person name="Hubbard S.S."/>
            <person name="Banfield J.F."/>
        </authorList>
    </citation>
    <scope>NUCLEOTIDE SEQUENCE [LARGE SCALE GENOMIC DNA]</scope>
</reference>
<dbReference type="InterPro" id="IPR014995">
    <property type="entry name" value="DUF1844"/>
</dbReference>
<evidence type="ECO:0008006" key="4">
    <source>
        <dbReference type="Google" id="ProtNLM"/>
    </source>
</evidence>
<accession>A0A1F5F239</accession>
<protein>
    <recommendedName>
        <fullName evidence="4">DUF1844 domain-containing protein</fullName>
    </recommendedName>
</protein>
<sequence length="113" mass="12183">MTQDLDKHDANFLGLVYSLFQSALIQMGKLAHPETGEVERDLAAARASIDLLDTLAHKTRGNLTEGEDKLVKNMLTELRLNYVGEAEKDGKPQESAAEEPASDADGQSADGKG</sequence>
<evidence type="ECO:0000313" key="2">
    <source>
        <dbReference type="EMBL" id="OGD73725.1"/>
    </source>
</evidence>
<organism evidence="2 3">
    <name type="scientific">Candidatus Coatesbacteria bacterium RBG_13_66_14</name>
    <dbReference type="NCBI Taxonomy" id="1817816"/>
    <lineage>
        <taxon>Bacteria</taxon>
        <taxon>Candidatus Coatesiibacteriota</taxon>
    </lineage>
</organism>
<evidence type="ECO:0000313" key="3">
    <source>
        <dbReference type="Proteomes" id="UP000177187"/>
    </source>
</evidence>
<dbReference type="Pfam" id="PF08899">
    <property type="entry name" value="DUF1844"/>
    <property type="match status" value="1"/>
</dbReference>
<dbReference type="STRING" id="1817816.A2Y64_02425"/>
<gene>
    <name evidence="2" type="ORF">A2Y64_02425</name>
</gene>